<dbReference type="OrthoDB" id="128308at2759"/>
<name>A0A6A4GU26_9AGAR</name>
<evidence type="ECO:0000313" key="1">
    <source>
        <dbReference type="EMBL" id="KAE9388634.1"/>
    </source>
</evidence>
<evidence type="ECO:0000313" key="2">
    <source>
        <dbReference type="Proteomes" id="UP000799118"/>
    </source>
</evidence>
<dbReference type="AlphaFoldDB" id="A0A6A4GU26"/>
<sequence length="71" mass="8070">MEVLNTPLEERMKKTVMVKIWNVPGGNPIVIPIYCNTFLLFCIEQCHLFANQVMHDDPSALIATYEAMTGQ</sequence>
<dbReference type="EMBL" id="ML769734">
    <property type="protein sequence ID" value="KAE9388634.1"/>
    <property type="molecule type" value="Genomic_DNA"/>
</dbReference>
<accession>A0A6A4GU26</accession>
<proteinExistence type="predicted"/>
<reference evidence="1" key="1">
    <citation type="journal article" date="2019" name="Environ. Microbiol.">
        <title>Fungal ecological strategies reflected in gene transcription - a case study of two litter decomposers.</title>
        <authorList>
            <person name="Barbi F."/>
            <person name="Kohler A."/>
            <person name="Barry K."/>
            <person name="Baskaran P."/>
            <person name="Daum C."/>
            <person name="Fauchery L."/>
            <person name="Ihrmark K."/>
            <person name="Kuo A."/>
            <person name="LaButti K."/>
            <person name="Lipzen A."/>
            <person name="Morin E."/>
            <person name="Grigoriev I.V."/>
            <person name="Henrissat B."/>
            <person name="Lindahl B."/>
            <person name="Martin F."/>
        </authorList>
    </citation>
    <scope>NUCLEOTIDE SEQUENCE</scope>
    <source>
        <strain evidence="1">JB14</strain>
    </source>
</reference>
<organism evidence="1 2">
    <name type="scientific">Gymnopus androsaceus JB14</name>
    <dbReference type="NCBI Taxonomy" id="1447944"/>
    <lineage>
        <taxon>Eukaryota</taxon>
        <taxon>Fungi</taxon>
        <taxon>Dikarya</taxon>
        <taxon>Basidiomycota</taxon>
        <taxon>Agaricomycotina</taxon>
        <taxon>Agaricomycetes</taxon>
        <taxon>Agaricomycetidae</taxon>
        <taxon>Agaricales</taxon>
        <taxon>Marasmiineae</taxon>
        <taxon>Omphalotaceae</taxon>
        <taxon>Gymnopus</taxon>
    </lineage>
</organism>
<keyword evidence="2" id="KW-1185">Reference proteome</keyword>
<protein>
    <submittedName>
        <fullName evidence="1">Uncharacterized protein</fullName>
    </submittedName>
</protein>
<gene>
    <name evidence="1" type="ORF">BT96DRAFT_1004023</name>
</gene>
<dbReference type="Proteomes" id="UP000799118">
    <property type="component" value="Unassembled WGS sequence"/>
</dbReference>